<reference evidence="2 3" key="1">
    <citation type="submission" date="2019-07" db="EMBL/GenBank/DDBJ databases">
        <authorList>
            <person name="Huq M.A."/>
        </authorList>
    </citation>
    <scope>NUCLEOTIDE SEQUENCE [LARGE SCALE GENOMIC DNA]</scope>
    <source>
        <strain evidence="2 3">MAH-3</strain>
    </source>
</reference>
<dbReference type="OrthoDB" id="799853at2"/>
<evidence type="ECO:0000313" key="2">
    <source>
        <dbReference type="EMBL" id="TSJ42422.1"/>
    </source>
</evidence>
<dbReference type="Pfam" id="PF07494">
    <property type="entry name" value="Reg_prop"/>
    <property type="match status" value="7"/>
</dbReference>
<dbReference type="GO" id="GO:0000155">
    <property type="term" value="F:phosphorelay sensor kinase activity"/>
    <property type="evidence" value="ECO:0007669"/>
    <property type="project" value="TreeGrafter"/>
</dbReference>
<keyword evidence="1" id="KW-0597">Phosphoprotein</keyword>
<organism evidence="2 3">
    <name type="scientific">Fluviicola chungangensis</name>
    <dbReference type="NCBI Taxonomy" id="2597671"/>
    <lineage>
        <taxon>Bacteria</taxon>
        <taxon>Pseudomonadati</taxon>
        <taxon>Bacteroidota</taxon>
        <taxon>Flavobacteriia</taxon>
        <taxon>Flavobacteriales</taxon>
        <taxon>Crocinitomicaceae</taxon>
        <taxon>Fluviicola</taxon>
    </lineage>
</organism>
<gene>
    <name evidence="2" type="ORF">FO442_11690</name>
</gene>
<name>A0A556MRI7_9FLAO</name>
<evidence type="ECO:0000256" key="1">
    <source>
        <dbReference type="ARBA" id="ARBA00022553"/>
    </source>
</evidence>
<evidence type="ECO:0008006" key="4">
    <source>
        <dbReference type="Google" id="ProtNLM"/>
    </source>
</evidence>
<dbReference type="AlphaFoldDB" id="A0A556MRI7"/>
<dbReference type="SUPFAM" id="SSF101898">
    <property type="entry name" value="NHL repeat"/>
    <property type="match status" value="1"/>
</dbReference>
<dbReference type="InterPro" id="IPR011110">
    <property type="entry name" value="Reg_prop"/>
</dbReference>
<comment type="caution">
    <text evidence="2">The sequence shown here is derived from an EMBL/GenBank/DDBJ whole genome shotgun (WGS) entry which is preliminary data.</text>
</comment>
<accession>A0A556MRI7</accession>
<evidence type="ECO:0000313" key="3">
    <source>
        <dbReference type="Proteomes" id="UP000316008"/>
    </source>
</evidence>
<dbReference type="PANTHER" id="PTHR43547:SF2">
    <property type="entry name" value="HYBRID SIGNAL TRANSDUCTION HISTIDINE KINASE C"/>
    <property type="match status" value="1"/>
</dbReference>
<keyword evidence="3" id="KW-1185">Reference proteome</keyword>
<protein>
    <recommendedName>
        <fullName evidence="4">Histidine kinase</fullName>
    </recommendedName>
</protein>
<dbReference type="InterPro" id="IPR015943">
    <property type="entry name" value="WD40/YVTN_repeat-like_dom_sf"/>
</dbReference>
<dbReference type="PANTHER" id="PTHR43547">
    <property type="entry name" value="TWO-COMPONENT HISTIDINE KINASE"/>
    <property type="match status" value="1"/>
</dbReference>
<dbReference type="Proteomes" id="UP000316008">
    <property type="component" value="Unassembled WGS sequence"/>
</dbReference>
<sequence length="357" mass="39906">MKTGKIMRALLIGTSFICCLYSVQTLDVKTREVRIPQTGHWDDTLVYGPQLPCYYSNAISEYVRRIFQDSKGNLWFGTNSDGLAKYDGKGLAYINIREGLSGSQVTGILEDRNGNMWFSTNTGITRYDPSAKGQNIQIFTEQDGLSDPGVWSIFQDSKGTIWAGTFRGLCRFTGTHFEVFPIPKAEKSWIRAITEDSKGNLWFATADKGAYKFDGKTFQHLSKKNGLSSNDLTSIAEDHQGNLWFGSMDGGISKYNGKSFTHLVAGKEIGTNEVWTVYEDRNKVMWFSSEGFGVYRYLNGELTHFGEKQGLHIGAVQSIYQDREGRFWFGGGGGLILFDGNQLFTPVSKNGPWTMGC</sequence>
<dbReference type="EMBL" id="VLPL01000005">
    <property type="protein sequence ID" value="TSJ42422.1"/>
    <property type="molecule type" value="Genomic_DNA"/>
</dbReference>
<proteinExistence type="predicted"/>
<dbReference type="Gene3D" id="2.130.10.10">
    <property type="entry name" value="YVTN repeat-like/Quinoprotein amine dehydrogenase"/>
    <property type="match status" value="5"/>
</dbReference>